<proteinExistence type="predicted"/>
<evidence type="ECO:0000313" key="2">
    <source>
        <dbReference type="Proteomes" id="UP000887013"/>
    </source>
</evidence>
<accession>A0A8X6T623</accession>
<comment type="caution">
    <text evidence="1">The sequence shown here is derived from an EMBL/GenBank/DDBJ whole genome shotgun (WGS) entry which is preliminary data.</text>
</comment>
<protein>
    <submittedName>
        <fullName evidence="1">Uncharacterized protein</fullName>
    </submittedName>
</protein>
<dbReference type="EMBL" id="BMAW01051193">
    <property type="protein sequence ID" value="GFS79176.1"/>
    <property type="molecule type" value="Genomic_DNA"/>
</dbReference>
<sequence length="101" mass="11025">MVKTESFMPRNSQDFLVLESQFRLKFSYWTLEAVACNIVRHTKFSPSLFRVEPAGVSSCTASAPATDLSPGTPHVAPSPLSTAAFPSTPLTIASLLLLRFH</sequence>
<dbReference type="Proteomes" id="UP000887013">
    <property type="component" value="Unassembled WGS sequence"/>
</dbReference>
<keyword evidence="2" id="KW-1185">Reference proteome</keyword>
<name>A0A8X6T623_NEPPI</name>
<evidence type="ECO:0000313" key="1">
    <source>
        <dbReference type="EMBL" id="GFS79176.1"/>
    </source>
</evidence>
<organism evidence="1 2">
    <name type="scientific">Nephila pilipes</name>
    <name type="common">Giant wood spider</name>
    <name type="synonym">Nephila maculata</name>
    <dbReference type="NCBI Taxonomy" id="299642"/>
    <lineage>
        <taxon>Eukaryota</taxon>
        <taxon>Metazoa</taxon>
        <taxon>Ecdysozoa</taxon>
        <taxon>Arthropoda</taxon>
        <taxon>Chelicerata</taxon>
        <taxon>Arachnida</taxon>
        <taxon>Araneae</taxon>
        <taxon>Araneomorphae</taxon>
        <taxon>Entelegynae</taxon>
        <taxon>Araneoidea</taxon>
        <taxon>Nephilidae</taxon>
        <taxon>Nephila</taxon>
    </lineage>
</organism>
<gene>
    <name evidence="1" type="ORF">NPIL_444021</name>
</gene>
<dbReference type="AlphaFoldDB" id="A0A8X6T623"/>
<reference evidence="1" key="1">
    <citation type="submission" date="2020-08" db="EMBL/GenBank/DDBJ databases">
        <title>Multicomponent nature underlies the extraordinary mechanical properties of spider dragline silk.</title>
        <authorList>
            <person name="Kono N."/>
            <person name="Nakamura H."/>
            <person name="Mori M."/>
            <person name="Yoshida Y."/>
            <person name="Ohtoshi R."/>
            <person name="Malay A.D."/>
            <person name="Moran D.A.P."/>
            <person name="Tomita M."/>
            <person name="Numata K."/>
            <person name="Arakawa K."/>
        </authorList>
    </citation>
    <scope>NUCLEOTIDE SEQUENCE</scope>
</reference>